<dbReference type="SUPFAM" id="SSF52833">
    <property type="entry name" value="Thioredoxin-like"/>
    <property type="match status" value="1"/>
</dbReference>
<name>A0A560GW15_9PROT</name>
<dbReference type="GO" id="GO:0046685">
    <property type="term" value="P:response to arsenic-containing substance"/>
    <property type="evidence" value="ECO:0007669"/>
    <property type="project" value="UniProtKB-KW"/>
</dbReference>
<comment type="caution">
    <text evidence="5">The sequence shown here is derived from an EMBL/GenBank/DDBJ whole genome shotgun (WGS) entry which is preliminary data.</text>
</comment>
<evidence type="ECO:0000256" key="3">
    <source>
        <dbReference type="ARBA" id="ARBA00023002"/>
    </source>
</evidence>
<dbReference type="PANTHER" id="PTHR30041:SF5">
    <property type="entry name" value="ARSENATE REDUCTASE-RELATED"/>
    <property type="match status" value="1"/>
</dbReference>
<dbReference type="InterPro" id="IPR006660">
    <property type="entry name" value="Arsenate_reductase-like"/>
</dbReference>
<dbReference type="Gene3D" id="3.40.30.10">
    <property type="entry name" value="Glutaredoxin"/>
    <property type="match status" value="1"/>
</dbReference>
<reference evidence="5 6" key="1">
    <citation type="submission" date="2019-06" db="EMBL/GenBank/DDBJ databases">
        <title>Genomic Encyclopedia of Type Strains, Phase IV (KMG-V): Genome sequencing to study the core and pangenomes of soil and plant-associated prokaryotes.</title>
        <authorList>
            <person name="Whitman W."/>
        </authorList>
    </citation>
    <scope>NUCLEOTIDE SEQUENCE [LARGE SCALE GENOMIC DNA]</scope>
    <source>
        <strain evidence="5 6">BR 11622</strain>
    </source>
</reference>
<dbReference type="OrthoDB" id="9790554at2"/>
<gene>
    <name evidence="5" type="ORF">FBZ90_113196</name>
</gene>
<evidence type="ECO:0000256" key="4">
    <source>
        <dbReference type="PROSITE-ProRule" id="PRU01282"/>
    </source>
</evidence>
<organism evidence="5 6">
    <name type="scientific">Nitrospirillum amazonense</name>
    <dbReference type="NCBI Taxonomy" id="28077"/>
    <lineage>
        <taxon>Bacteria</taxon>
        <taxon>Pseudomonadati</taxon>
        <taxon>Pseudomonadota</taxon>
        <taxon>Alphaproteobacteria</taxon>
        <taxon>Rhodospirillales</taxon>
        <taxon>Azospirillaceae</taxon>
        <taxon>Nitrospirillum</taxon>
    </lineage>
</organism>
<dbReference type="Pfam" id="PF03960">
    <property type="entry name" value="ArsC"/>
    <property type="match status" value="1"/>
</dbReference>
<evidence type="ECO:0000256" key="2">
    <source>
        <dbReference type="ARBA" id="ARBA00022849"/>
    </source>
</evidence>
<dbReference type="Proteomes" id="UP000315751">
    <property type="component" value="Unassembled WGS sequence"/>
</dbReference>
<evidence type="ECO:0000313" key="6">
    <source>
        <dbReference type="Proteomes" id="UP000315751"/>
    </source>
</evidence>
<dbReference type="InterPro" id="IPR036249">
    <property type="entry name" value="Thioredoxin-like_sf"/>
</dbReference>
<keyword evidence="6" id="KW-1185">Reference proteome</keyword>
<accession>A0A560GW15</accession>
<dbReference type="RefSeq" id="WP_145734926.1">
    <property type="nucleotide sequence ID" value="NZ_VITR01000013.1"/>
</dbReference>
<keyword evidence="3" id="KW-0560">Oxidoreductase</keyword>
<sequence length="115" mass="12509">MIVTLWHNPKCSTSRRVLADLQAAGHEVQVVEYLKTPPDRAALAAMLATLKARPADILRRRGNDDLLAAEPAGGFDDAALLDLMAQHPILIERPIARSPKGAVLCRPAERLAEIL</sequence>
<protein>
    <submittedName>
        <fullName evidence="5">Arsenate reductase</fullName>
    </submittedName>
</protein>
<dbReference type="GO" id="GO:0016491">
    <property type="term" value="F:oxidoreductase activity"/>
    <property type="evidence" value="ECO:0007669"/>
    <property type="project" value="UniProtKB-KW"/>
</dbReference>
<evidence type="ECO:0000256" key="1">
    <source>
        <dbReference type="ARBA" id="ARBA00007198"/>
    </source>
</evidence>
<keyword evidence="2" id="KW-0059">Arsenical resistance</keyword>
<evidence type="ECO:0000313" key="5">
    <source>
        <dbReference type="EMBL" id="TWB38198.1"/>
    </source>
</evidence>
<proteinExistence type="inferred from homology"/>
<dbReference type="PANTHER" id="PTHR30041">
    <property type="entry name" value="ARSENATE REDUCTASE"/>
    <property type="match status" value="1"/>
</dbReference>
<dbReference type="AlphaFoldDB" id="A0A560GW15"/>
<dbReference type="PROSITE" id="PS51353">
    <property type="entry name" value="ARSC"/>
    <property type="match status" value="1"/>
</dbReference>
<comment type="similarity">
    <text evidence="1 4">Belongs to the ArsC family.</text>
</comment>
<dbReference type="EMBL" id="VITR01000013">
    <property type="protein sequence ID" value="TWB38198.1"/>
    <property type="molecule type" value="Genomic_DNA"/>
</dbReference>